<proteinExistence type="inferred from homology"/>
<dbReference type="PANTHER" id="PTHR33508">
    <property type="entry name" value="UPF0056 MEMBRANE PROTEIN YHCE"/>
    <property type="match status" value="1"/>
</dbReference>
<dbReference type="RefSeq" id="WP_232223337.1">
    <property type="nucleotide sequence ID" value="NZ_CP009654.1"/>
</dbReference>
<dbReference type="Proteomes" id="UP000182521">
    <property type="component" value="Chromosome"/>
</dbReference>
<feature type="transmembrane region" description="Helical" evidence="7">
    <location>
        <begin position="146"/>
        <end position="165"/>
    </location>
</feature>
<dbReference type="GO" id="GO:0005886">
    <property type="term" value="C:plasma membrane"/>
    <property type="evidence" value="ECO:0007669"/>
    <property type="project" value="UniProtKB-SubCell"/>
</dbReference>
<evidence type="ECO:0000256" key="7">
    <source>
        <dbReference type="RuleBase" id="RU362048"/>
    </source>
</evidence>
<evidence type="ECO:0000256" key="5">
    <source>
        <dbReference type="ARBA" id="ARBA00022989"/>
    </source>
</evidence>
<feature type="transmembrane region" description="Helical" evidence="7">
    <location>
        <begin position="6"/>
        <end position="32"/>
    </location>
</feature>
<evidence type="ECO:0000256" key="2">
    <source>
        <dbReference type="ARBA" id="ARBA00009784"/>
    </source>
</evidence>
<dbReference type="AlphaFoldDB" id="A0A1J0KUL7"/>
<dbReference type="InterPro" id="IPR002771">
    <property type="entry name" value="Multi_antbiot-R_MarC"/>
</dbReference>
<organism evidence="8 9">
    <name type="scientific">Francisella frigiditurris</name>
    <dbReference type="NCBI Taxonomy" id="1542390"/>
    <lineage>
        <taxon>Bacteria</taxon>
        <taxon>Pseudomonadati</taxon>
        <taxon>Pseudomonadota</taxon>
        <taxon>Gammaproteobacteria</taxon>
        <taxon>Thiotrichales</taxon>
        <taxon>Francisellaceae</taxon>
        <taxon>Francisella</taxon>
    </lineage>
</organism>
<sequence>MIILGVQITIVLKFLVTLLAIINPFSCAGIYLDTVKKSDNKERAKIVISMVFAVFIVLSIMVWLGSPILNAFGINESAFRAGGGIIVLFFGLRIVGVISSNNGSENNKKTAKELAIVPLAIPLIAGPGTIATVISESHKYFLSPEAKLVATFCIFVLVFILWMFFTFLPKISSFLGENLMDVLSKIMGLVLVAIATEMVFDGIKGFFFSS</sequence>
<dbReference type="KEGG" id="frc:KX01_105"/>
<keyword evidence="5 7" id="KW-1133">Transmembrane helix</keyword>
<evidence type="ECO:0000256" key="1">
    <source>
        <dbReference type="ARBA" id="ARBA00004651"/>
    </source>
</evidence>
<dbReference type="NCBIfam" id="TIGR00427">
    <property type="entry name" value="NAAT family transporter"/>
    <property type="match status" value="1"/>
</dbReference>
<reference evidence="9" key="1">
    <citation type="submission" date="2014-10" db="EMBL/GenBank/DDBJ databases">
        <authorList>
            <person name="Kuske C.R."/>
            <person name="Challacombe J.F."/>
            <person name="Daligault H.E."/>
            <person name="Davenport K.W."/>
            <person name="Johnson S.L."/>
            <person name="Siddaramappa S."/>
            <person name="Petersen J.M."/>
        </authorList>
    </citation>
    <scope>NUCLEOTIDE SEQUENCE [LARGE SCALE GENOMIC DNA]</scope>
    <source>
        <strain evidence="9">CA97-1460</strain>
    </source>
</reference>
<evidence type="ECO:0000313" key="9">
    <source>
        <dbReference type="Proteomes" id="UP000182521"/>
    </source>
</evidence>
<feature type="transmembrane region" description="Helical" evidence="7">
    <location>
        <begin position="44"/>
        <end position="65"/>
    </location>
</feature>
<comment type="similarity">
    <text evidence="2 7">Belongs to the UPF0056 (MarC) family.</text>
</comment>
<dbReference type="EMBL" id="CP009654">
    <property type="protein sequence ID" value="APC97324.1"/>
    <property type="molecule type" value="Genomic_DNA"/>
</dbReference>
<feature type="transmembrane region" description="Helical" evidence="7">
    <location>
        <begin position="186"/>
        <end position="207"/>
    </location>
</feature>
<feature type="transmembrane region" description="Helical" evidence="7">
    <location>
        <begin position="77"/>
        <end position="95"/>
    </location>
</feature>
<feature type="transmembrane region" description="Helical" evidence="7">
    <location>
        <begin position="115"/>
        <end position="134"/>
    </location>
</feature>
<accession>A0A1J0KUL7</accession>
<dbReference type="STRING" id="1542390.KX01_105"/>
<protein>
    <recommendedName>
        <fullName evidence="7">UPF0056 membrane protein</fullName>
    </recommendedName>
</protein>
<dbReference type="PANTHER" id="PTHR33508:SF1">
    <property type="entry name" value="UPF0056 MEMBRANE PROTEIN YHCE"/>
    <property type="match status" value="1"/>
</dbReference>
<keyword evidence="6 7" id="KW-0472">Membrane</keyword>
<keyword evidence="4 7" id="KW-0812">Transmembrane</keyword>
<evidence type="ECO:0000313" key="8">
    <source>
        <dbReference type="EMBL" id="APC97324.1"/>
    </source>
</evidence>
<evidence type="ECO:0000256" key="4">
    <source>
        <dbReference type="ARBA" id="ARBA00022692"/>
    </source>
</evidence>
<evidence type="ECO:0000256" key="3">
    <source>
        <dbReference type="ARBA" id="ARBA00022475"/>
    </source>
</evidence>
<evidence type="ECO:0000256" key="6">
    <source>
        <dbReference type="ARBA" id="ARBA00023136"/>
    </source>
</evidence>
<keyword evidence="9" id="KW-1185">Reference proteome</keyword>
<name>A0A1J0KUL7_9GAMM</name>
<comment type="subcellular location">
    <subcellularLocation>
        <location evidence="1 7">Cell membrane</location>
        <topology evidence="1 7">Multi-pass membrane protein</topology>
    </subcellularLocation>
</comment>
<keyword evidence="3" id="KW-1003">Cell membrane</keyword>
<dbReference type="Pfam" id="PF01914">
    <property type="entry name" value="MarC"/>
    <property type="match status" value="1"/>
</dbReference>
<gene>
    <name evidence="8" type="ORF">KX01_105</name>
</gene>